<dbReference type="InterPro" id="IPR036259">
    <property type="entry name" value="MFS_trans_sf"/>
</dbReference>
<proteinExistence type="predicted"/>
<dbReference type="OrthoDB" id="446368at2759"/>
<evidence type="ECO:0000256" key="1">
    <source>
        <dbReference type="SAM" id="MobiDB-lite"/>
    </source>
</evidence>
<evidence type="ECO:0000313" key="4">
    <source>
        <dbReference type="Proteomes" id="UP000186817"/>
    </source>
</evidence>
<keyword evidence="2" id="KW-0472">Membrane</keyword>
<dbReference type="SUPFAM" id="SSF103473">
    <property type="entry name" value="MFS general substrate transporter"/>
    <property type="match status" value="1"/>
</dbReference>
<dbReference type="AlphaFoldDB" id="A0A1Q9CYQ7"/>
<keyword evidence="2" id="KW-0812">Transmembrane</keyword>
<comment type="caution">
    <text evidence="3">The sequence shown here is derived from an EMBL/GenBank/DDBJ whole genome shotgun (WGS) entry which is preliminary data.</text>
</comment>
<reference evidence="3 4" key="1">
    <citation type="submission" date="2016-02" db="EMBL/GenBank/DDBJ databases">
        <title>Genome analysis of coral dinoflagellate symbionts highlights evolutionary adaptations to a symbiotic lifestyle.</title>
        <authorList>
            <person name="Aranda M."/>
            <person name="Li Y."/>
            <person name="Liew Y.J."/>
            <person name="Baumgarten S."/>
            <person name="Simakov O."/>
            <person name="Wilson M."/>
            <person name="Piel J."/>
            <person name="Ashoor H."/>
            <person name="Bougouffa S."/>
            <person name="Bajic V.B."/>
            <person name="Ryu T."/>
            <person name="Ravasi T."/>
            <person name="Bayer T."/>
            <person name="Micklem G."/>
            <person name="Kim H."/>
            <person name="Bhak J."/>
            <person name="Lajeunesse T.C."/>
            <person name="Voolstra C.R."/>
        </authorList>
    </citation>
    <scope>NUCLEOTIDE SEQUENCE [LARGE SCALE GENOMIC DNA]</scope>
    <source>
        <strain evidence="3 4">CCMP2467</strain>
    </source>
</reference>
<protein>
    <submittedName>
        <fullName evidence="3">Uncharacterized protein</fullName>
    </submittedName>
</protein>
<gene>
    <name evidence="3" type="ORF">AK812_SmicGene30653</name>
</gene>
<dbReference type="Proteomes" id="UP000186817">
    <property type="component" value="Unassembled WGS sequence"/>
</dbReference>
<organism evidence="3 4">
    <name type="scientific">Symbiodinium microadriaticum</name>
    <name type="common">Dinoflagellate</name>
    <name type="synonym">Zooxanthella microadriatica</name>
    <dbReference type="NCBI Taxonomy" id="2951"/>
    <lineage>
        <taxon>Eukaryota</taxon>
        <taxon>Sar</taxon>
        <taxon>Alveolata</taxon>
        <taxon>Dinophyceae</taxon>
        <taxon>Suessiales</taxon>
        <taxon>Symbiodiniaceae</taxon>
        <taxon>Symbiodinium</taxon>
    </lineage>
</organism>
<keyword evidence="4" id="KW-1185">Reference proteome</keyword>
<evidence type="ECO:0000313" key="3">
    <source>
        <dbReference type="EMBL" id="OLP88045.1"/>
    </source>
</evidence>
<name>A0A1Q9CYQ7_SYMMI</name>
<keyword evidence="2" id="KW-1133">Transmembrane helix</keyword>
<sequence length="136" mass="14742">MAIWRFAVGALLGPTFVGKVYDLTGHYDGAFFAAGGIVLLGVPVFCLAVFCRRSIERPSPSRAADRSSSDAMKDSEKADHRAQVVPACDASEERKDNLKVTALTAADFSSVLSEEVISVDYSSELKRHQRGCGVWE</sequence>
<dbReference type="EMBL" id="LSRX01000830">
    <property type="protein sequence ID" value="OLP88045.1"/>
    <property type="molecule type" value="Genomic_DNA"/>
</dbReference>
<feature type="region of interest" description="Disordered" evidence="1">
    <location>
        <begin position="57"/>
        <end position="94"/>
    </location>
</feature>
<feature type="transmembrane region" description="Helical" evidence="2">
    <location>
        <begin position="32"/>
        <end position="51"/>
    </location>
</feature>
<accession>A0A1Q9CYQ7</accession>
<evidence type="ECO:0000256" key="2">
    <source>
        <dbReference type="SAM" id="Phobius"/>
    </source>
</evidence>
<feature type="compositionally biased region" description="Basic and acidic residues" evidence="1">
    <location>
        <begin position="63"/>
        <end position="82"/>
    </location>
</feature>